<dbReference type="InterPro" id="IPR011032">
    <property type="entry name" value="GroES-like_sf"/>
</dbReference>
<keyword evidence="1" id="KW-0560">Oxidoreductase</keyword>
<dbReference type="Gene3D" id="3.90.180.10">
    <property type="entry name" value="Medium-chain alcohol dehydrogenases, catalytic domain"/>
    <property type="match status" value="1"/>
</dbReference>
<evidence type="ECO:0000259" key="2">
    <source>
        <dbReference type="Pfam" id="PF00107"/>
    </source>
</evidence>
<evidence type="ECO:0008006" key="6">
    <source>
        <dbReference type="Google" id="ProtNLM"/>
    </source>
</evidence>
<dbReference type="PANTHER" id="PTHR43401">
    <property type="entry name" value="L-THREONINE 3-DEHYDROGENASE"/>
    <property type="match status" value="1"/>
</dbReference>
<dbReference type="InterPro" id="IPR013149">
    <property type="entry name" value="ADH-like_C"/>
</dbReference>
<reference evidence="4 5" key="1">
    <citation type="journal article" date="2017" name="ISME J.">
        <title>Energy and carbon metabolisms in a deep terrestrial subsurface fluid microbial community.</title>
        <authorList>
            <person name="Momper L."/>
            <person name="Jungbluth S.P."/>
            <person name="Lee M.D."/>
            <person name="Amend J.P."/>
        </authorList>
    </citation>
    <scope>NUCLEOTIDE SEQUENCE [LARGE SCALE GENOMIC DNA]</scope>
    <source>
        <strain evidence="4">SURF_5</strain>
    </source>
</reference>
<dbReference type="InterPro" id="IPR050129">
    <property type="entry name" value="Zn_alcohol_dh"/>
</dbReference>
<feature type="domain" description="Alcohol dehydrogenase-like N-terminal" evidence="3">
    <location>
        <begin position="134"/>
        <end position="259"/>
    </location>
</feature>
<evidence type="ECO:0000313" key="5">
    <source>
        <dbReference type="Proteomes" id="UP000265882"/>
    </source>
</evidence>
<organism evidence="4 5">
    <name type="scientific">Abyssobacteria bacterium (strain SURF_5)</name>
    <dbReference type="NCBI Taxonomy" id="2093360"/>
    <lineage>
        <taxon>Bacteria</taxon>
        <taxon>Pseudomonadati</taxon>
        <taxon>Candidatus Hydrogenedentota</taxon>
        <taxon>Candidatus Abyssobacteria</taxon>
    </lineage>
</organism>
<dbReference type="InterPro" id="IPR013154">
    <property type="entry name" value="ADH-like_N"/>
</dbReference>
<gene>
    <name evidence="4" type="ORF">C4520_11455</name>
</gene>
<accession>A0A3A4NTG9</accession>
<comment type="caution">
    <text evidence="4">The sequence shown here is derived from an EMBL/GenBank/DDBJ whole genome shotgun (WGS) entry which is preliminary data.</text>
</comment>
<feature type="domain" description="Alcohol dehydrogenase-like C-terminal" evidence="2">
    <location>
        <begin position="299"/>
        <end position="426"/>
    </location>
</feature>
<sequence>MTPVLDTQTANMITRTMSATVIPRRLESIGFGPSSLLPHPVRLLYYAGLEGNARVFENVGLLDAVSVICNNDAKHSRLHKWLSHKEKRMLSIYVDIIPLKIALTQVSAKISKNAIWSRFSPLKVGFLPEPDVPGPEWVKVRVHSCGLCGSDLHLLKLDINPRSCIAAIPGMERIFLGHELFCEVVETGDAVSDVAVGDRLAYLGFFPNCKALGATPCAPCAEGNYTLCLAPDKGKLPFNRGGGFSEYMIAHRSQWVKLPAGFTEDQALLTEPIAVAVHAALKSPPRAGDRVLIIGSGTVGLNLLQVIKALEPEARVTMLARYQAQEEKALGFGAEKVIRGGDLYRAVADDTGARLFCGMMGSRMILGGYDIVHDTVGSGNTFQDALRWVRSRGSVILSGVELATPKFDFAPVWHQEIHVTGINCHGQEHAGGVSRTSFDWAIELIQQGKIDTASLISHRFPLKRIRDAVETMTHKRKEPTFKIVMDVSGGVQAEISAIG</sequence>
<dbReference type="SUPFAM" id="SSF51735">
    <property type="entry name" value="NAD(P)-binding Rossmann-fold domains"/>
    <property type="match status" value="1"/>
</dbReference>
<dbReference type="Proteomes" id="UP000265882">
    <property type="component" value="Unassembled WGS sequence"/>
</dbReference>
<dbReference type="Pfam" id="PF00107">
    <property type="entry name" value="ADH_zinc_N"/>
    <property type="match status" value="1"/>
</dbReference>
<dbReference type="GO" id="GO:0016491">
    <property type="term" value="F:oxidoreductase activity"/>
    <property type="evidence" value="ECO:0007669"/>
    <property type="project" value="UniProtKB-KW"/>
</dbReference>
<evidence type="ECO:0000313" key="4">
    <source>
        <dbReference type="EMBL" id="RJP20390.1"/>
    </source>
</evidence>
<dbReference type="EMBL" id="QZKU01000077">
    <property type="protein sequence ID" value="RJP20390.1"/>
    <property type="molecule type" value="Genomic_DNA"/>
</dbReference>
<dbReference type="SUPFAM" id="SSF50129">
    <property type="entry name" value="GroES-like"/>
    <property type="match status" value="1"/>
</dbReference>
<name>A0A3A4NTG9_ABYX5</name>
<evidence type="ECO:0000259" key="3">
    <source>
        <dbReference type="Pfam" id="PF08240"/>
    </source>
</evidence>
<dbReference type="Pfam" id="PF08240">
    <property type="entry name" value="ADH_N"/>
    <property type="match status" value="1"/>
</dbReference>
<dbReference type="PANTHER" id="PTHR43401:SF2">
    <property type="entry name" value="L-THREONINE 3-DEHYDROGENASE"/>
    <property type="match status" value="1"/>
</dbReference>
<dbReference type="AlphaFoldDB" id="A0A3A4NTG9"/>
<dbReference type="Gene3D" id="3.40.50.720">
    <property type="entry name" value="NAD(P)-binding Rossmann-like Domain"/>
    <property type="match status" value="1"/>
</dbReference>
<proteinExistence type="predicted"/>
<evidence type="ECO:0000256" key="1">
    <source>
        <dbReference type="ARBA" id="ARBA00023002"/>
    </source>
</evidence>
<dbReference type="InterPro" id="IPR036291">
    <property type="entry name" value="NAD(P)-bd_dom_sf"/>
</dbReference>
<protein>
    <recommendedName>
        <fullName evidence="6">Alcohol dehydrogenase</fullName>
    </recommendedName>
</protein>